<keyword evidence="1" id="KW-1133">Transmembrane helix</keyword>
<evidence type="ECO:0000313" key="3">
    <source>
        <dbReference type="Proteomes" id="UP000481153"/>
    </source>
</evidence>
<keyword evidence="1" id="KW-0812">Transmembrane</keyword>
<feature type="transmembrane region" description="Helical" evidence="1">
    <location>
        <begin position="28"/>
        <end position="45"/>
    </location>
</feature>
<dbReference type="AlphaFoldDB" id="A0A6G0X6H1"/>
<dbReference type="Proteomes" id="UP000481153">
    <property type="component" value="Unassembled WGS sequence"/>
</dbReference>
<sequence>MDVAVKANSSIATSATQSIDPNGVSFELGSIIAAVVACCLFLFVLQCHRQKRLHQQHPMMTAMKTNVLISKFEKTTTMRSFQVTPSDRHLLQVKLLSSQEKMSSAESIKCGHRLQIDVLRLEDFQLLRVTATM</sequence>
<proteinExistence type="predicted"/>
<organism evidence="2 3">
    <name type="scientific">Aphanomyces euteiches</name>
    <dbReference type="NCBI Taxonomy" id="100861"/>
    <lineage>
        <taxon>Eukaryota</taxon>
        <taxon>Sar</taxon>
        <taxon>Stramenopiles</taxon>
        <taxon>Oomycota</taxon>
        <taxon>Saprolegniomycetes</taxon>
        <taxon>Saprolegniales</taxon>
        <taxon>Verrucalvaceae</taxon>
        <taxon>Aphanomyces</taxon>
    </lineage>
</organism>
<gene>
    <name evidence="2" type="ORF">Ae201684_008012</name>
</gene>
<accession>A0A6G0X6H1</accession>
<reference evidence="2 3" key="1">
    <citation type="submission" date="2019-07" db="EMBL/GenBank/DDBJ databases">
        <title>Genomics analysis of Aphanomyces spp. identifies a new class of oomycete effector associated with host adaptation.</title>
        <authorList>
            <person name="Gaulin E."/>
        </authorList>
    </citation>
    <scope>NUCLEOTIDE SEQUENCE [LARGE SCALE GENOMIC DNA]</scope>
    <source>
        <strain evidence="2 3">ATCC 201684</strain>
    </source>
</reference>
<evidence type="ECO:0000256" key="1">
    <source>
        <dbReference type="SAM" id="Phobius"/>
    </source>
</evidence>
<keyword evidence="1" id="KW-0472">Membrane</keyword>
<dbReference type="EMBL" id="VJMJ01000095">
    <property type="protein sequence ID" value="KAF0735532.1"/>
    <property type="molecule type" value="Genomic_DNA"/>
</dbReference>
<comment type="caution">
    <text evidence="2">The sequence shown here is derived from an EMBL/GenBank/DDBJ whole genome shotgun (WGS) entry which is preliminary data.</text>
</comment>
<name>A0A6G0X6H1_9STRA</name>
<keyword evidence="3" id="KW-1185">Reference proteome</keyword>
<evidence type="ECO:0000313" key="2">
    <source>
        <dbReference type="EMBL" id="KAF0735532.1"/>
    </source>
</evidence>
<protein>
    <submittedName>
        <fullName evidence="2">Uncharacterized protein</fullName>
    </submittedName>
</protein>